<dbReference type="InterPro" id="IPR027417">
    <property type="entry name" value="P-loop_NTPase"/>
</dbReference>
<keyword evidence="6 7" id="KW-0234">DNA repair</keyword>
<feature type="compositionally biased region" description="Basic and acidic residues" evidence="8">
    <location>
        <begin position="777"/>
        <end position="789"/>
    </location>
</feature>
<dbReference type="Gene3D" id="1.10.1420.10">
    <property type="match status" value="3"/>
</dbReference>
<dbReference type="FunFam" id="3.40.1170.10:FF:000010">
    <property type="entry name" value="DNA mismatch repair protein Msh1"/>
    <property type="match status" value="1"/>
</dbReference>
<comment type="caution">
    <text evidence="10">The sequence shown here is derived from an EMBL/GenBank/DDBJ whole genome shotgun (WGS) entry which is preliminary data.</text>
</comment>
<dbReference type="FunFam" id="1.10.1420.10:FF:000042">
    <property type="entry name" value="DNA mismatch repair protein Msh1"/>
    <property type="match status" value="1"/>
</dbReference>
<gene>
    <name evidence="10" type="ORF">SPSK_03887</name>
</gene>
<evidence type="ECO:0000256" key="8">
    <source>
        <dbReference type="SAM" id="MobiDB-lite"/>
    </source>
</evidence>
<protein>
    <recommendedName>
        <fullName evidence="7">DNA mismatch repair protein</fullName>
    </recommendedName>
</protein>
<reference evidence="10 11" key="1">
    <citation type="journal article" date="2014" name="BMC Genomics">
        <title>Comparative genomics of the major fungal agents of human and animal Sporotrichosis: Sporothrix schenckii and Sporothrix brasiliensis.</title>
        <authorList>
            <person name="Teixeira M.M."/>
            <person name="de Almeida L.G."/>
            <person name="Kubitschek-Barreira P."/>
            <person name="Alves F.L."/>
            <person name="Kioshima E.S."/>
            <person name="Abadio A.K."/>
            <person name="Fernandes L."/>
            <person name="Derengowski L.S."/>
            <person name="Ferreira K.S."/>
            <person name="Souza R.C."/>
            <person name="Ruiz J.C."/>
            <person name="de Andrade N.C."/>
            <person name="Paes H.C."/>
            <person name="Nicola A.M."/>
            <person name="Albuquerque P."/>
            <person name="Gerber A.L."/>
            <person name="Martins V.P."/>
            <person name="Peconick L.D."/>
            <person name="Neto A.V."/>
            <person name="Chaucanez C.B."/>
            <person name="Silva P.A."/>
            <person name="Cunha O.L."/>
            <person name="de Oliveira F.F."/>
            <person name="dos Santos T.C."/>
            <person name="Barros A.L."/>
            <person name="Soares M.A."/>
            <person name="de Oliveira L.M."/>
            <person name="Marini M.M."/>
            <person name="Villalobos-Duno H."/>
            <person name="Cunha M.M."/>
            <person name="de Hoog S."/>
            <person name="da Silveira J.F."/>
            <person name="Henrissat B."/>
            <person name="Nino-Vega G.A."/>
            <person name="Cisalpino P.S."/>
            <person name="Mora-Montes H.M."/>
            <person name="Almeida S.R."/>
            <person name="Stajich J.E."/>
            <person name="Lopes-Bezerra L.M."/>
            <person name="Vasconcelos A.T."/>
            <person name="Felipe M.S."/>
        </authorList>
    </citation>
    <scope>NUCLEOTIDE SEQUENCE [LARGE SCALE GENOMIC DNA]</scope>
    <source>
        <strain evidence="10 11">1099-18</strain>
    </source>
</reference>
<feature type="region of interest" description="Disordered" evidence="8">
    <location>
        <begin position="64"/>
        <end position="106"/>
    </location>
</feature>
<feature type="compositionally biased region" description="Polar residues" evidence="8">
    <location>
        <begin position="72"/>
        <end position="98"/>
    </location>
</feature>
<dbReference type="SUPFAM" id="SSF52540">
    <property type="entry name" value="P-loop containing nucleoside triphosphate hydrolases"/>
    <property type="match status" value="1"/>
</dbReference>
<dbReference type="InterPro" id="IPR017261">
    <property type="entry name" value="DNA_mismatch_repair_MutS/MSH"/>
</dbReference>
<evidence type="ECO:0000256" key="1">
    <source>
        <dbReference type="ARBA" id="ARBA00006271"/>
    </source>
</evidence>
<feature type="domain" description="DNA mismatch repair proteins mutS family" evidence="9">
    <location>
        <begin position="998"/>
        <end position="1014"/>
    </location>
</feature>
<comment type="function">
    <text evidence="7">Component of the post-replicative DNA mismatch repair system (MMR).</text>
</comment>
<dbReference type="Gene3D" id="3.30.420.110">
    <property type="entry name" value="MutS, connector domain"/>
    <property type="match status" value="1"/>
</dbReference>
<dbReference type="GO" id="GO:0005634">
    <property type="term" value="C:nucleus"/>
    <property type="evidence" value="ECO:0007669"/>
    <property type="project" value="TreeGrafter"/>
</dbReference>
<name>A0A0F2M124_SPOSC</name>
<keyword evidence="5 7" id="KW-0238">DNA-binding</keyword>
<proteinExistence type="inferred from homology"/>
<dbReference type="GeneID" id="27665979"/>
<dbReference type="SMART" id="SM00534">
    <property type="entry name" value="MUTSac"/>
    <property type="match status" value="1"/>
</dbReference>
<dbReference type="Pfam" id="PF05188">
    <property type="entry name" value="MutS_II"/>
    <property type="match status" value="1"/>
</dbReference>
<dbReference type="Pfam" id="PF01624">
    <property type="entry name" value="MutS_I"/>
    <property type="match status" value="1"/>
</dbReference>
<dbReference type="InterPro" id="IPR045076">
    <property type="entry name" value="MutS"/>
</dbReference>
<sequence length="1136" mass="123025">MTTTARSLCSQRRPSASPAARFAASPVYRGSLQSDPRPQCQTRGKKTRTVVRFEDLPQGIVLPAAPIGANERGTSASNVSNSNAGEDSQSSETPSSGPDTGGPAYPTVILQARRNMHKFANCVLLTRVGGFYELYFEHAQEYGPLLNIKVASKKTNAGPVPMAGFPFFQLDRFLKVLVHDLNRYVAIAEEFPNSAADKVKSGGLMHDRRVARIVTPGTLIDENFMDPYTNNYVMAIHVDAVDSVSASISADAGAGAPVNVRTGTSVRPYDGDATLSAPSAAQSPLSLLSQGTLTAAPLASASPSLSSVALGLAWLDLSTGHFYTQPTNLAALSSALSRVAPREIVLDERLQLLRRHGHSDSDSGSGSPVHPLFSIIDEDRTQQQQQLITYASAPPIAAEEAGSEASHDRSALLSEWKPVLESEISAQTAKDLTGDEISAGSLLLHYVKDRLQGLSMKLQPPVRYEGMQVMTIDKNSMRSLEIKQTVRDGFFRGSLLHAIRRTVTKSGARLLNEWLSAPSTSLDVIVARQTLVSRFVQDEDLRDGITQLLRRSHDSHRLVQKFALGRGDPDDLLDLAKTITATDDIVGLLRHAQRIHKDAVDEETEESLEAIAGRIQLERPLAIARRIRDSVDEEGLIHQHEMDENEADAMMSLAEEVVQAEGSLQEDGSVLRRKGKDAKAAAAAAAASEAALSGTKATATTRRNKNASIRDYYGEDNEAWVMKPSASKSLKMLHAQLADLTRDRETLTDELRTRLEAPSLVLKWTPGLGHICHVRGRDAKRGRPKKEEDGPTTISSSRTTRSLHVPEWTSLGQKLDQVRFHIRAEEQRVFHDLRAAVVRSLVPLRRNAAVLDELDIATSFARLALEQNLCRPCLHRGTSTAIVGGRHATVEGGLTEQGRTFTRNDLMLGDGAEGGASRIWLITGPNMAGKSTFLRQNALITILAQIGCYVPADYADLGLVDALFSRVGSADNLFRDQSTFMVEMLETAHILRQATPRSFVIMDEIGRGTTPEDGTAVAYAALHHLVHVNKCRGLFATHFHGLADLAAADGIAATAADANADANADTAMPCSFPVELYCTDVEEDGAGGFVYVHRLRKGINRQSHALKVARLAGLPDQAIQIAQRVLAKSGVPAQGS</sequence>
<dbReference type="Pfam" id="PF00488">
    <property type="entry name" value="MutS_V"/>
    <property type="match status" value="1"/>
</dbReference>
<dbReference type="RefSeq" id="XP_016586088.1">
    <property type="nucleotide sequence ID" value="XM_016730702.1"/>
</dbReference>
<dbReference type="Gene3D" id="3.40.1170.10">
    <property type="entry name" value="DNA repair protein MutS, domain I"/>
    <property type="match status" value="1"/>
</dbReference>
<accession>A0A0F2M124</accession>
<dbReference type="SUPFAM" id="SSF55271">
    <property type="entry name" value="DNA repair protein MutS, domain I"/>
    <property type="match status" value="1"/>
</dbReference>
<dbReference type="InterPro" id="IPR016151">
    <property type="entry name" value="DNA_mismatch_repair_MutS_N"/>
</dbReference>
<feature type="compositionally biased region" description="Low complexity" evidence="8">
    <location>
        <begin position="12"/>
        <end position="26"/>
    </location>
</feature>
<dbReference type="GO" id="GO:0006298">
    <property type="term" value="P:mismatch repair"/>
    <property type="evidence" value="ECO:0007669"/>
    <property type="project" value="InterPro"/>
</dbReference>
<dbReference type="GO" id="GO:0043504">
    <property type="term" value="P:mitochondrial DNA repair"/>
    <property type="evidence" value="ECO:0007669"/>
    <property type="project" value="TreeGrafter"/>
</dbReference>
<dbReference type="SMART" id="SM00533">
    <property type="entry name" value="MUTSd"/>
    <property type="match status" value="1"/>
</dbReference>
<organism evidence="10 11">
    <name type="scientific">Sporothrix schenckii 1099-18</name>
    <dbReference type="NCBI Taxonomy" id="1397361"/>
    <lineage>
        <taxon>Eukaryota</taxon>
        <taxon>Fungi</taxon>
        <taxon>Dikarya</taxon>
        <taxon>Ascomycota</taxon>
        <taxon>Pezizomycotina</taxon>
        <taxon>Sordariomycetes</taxon>
        <taxon>Sordariomycetidae</taxon>
        <taxon>Ophiostomatales</taxon>
        <taxon>Ophiostomataceae</taxon>
        <taxon>Sporothrix</taxon>
    </lineage>
</organism>
<dbReference type="PANTHER" id="PTHR11361:SF34">
    <property type="entry name" value="DNA MISMATCH REPAIR PROTEIN MSH1, MITOCHONDRIAL"/>
    <property type="match status" value="1"/>
</dbReference>
<dbReference type="InterPro" id="IPR036678">
    <property type="entry name" value="MutS_con_dom_sf"/>
</dbReference>
<evidence type="ECO:0000256" key="4">
    <source>
        <dbReference type="ARBA" id="ARBA00022840"/>
    </source>
</evidence>
<evidence type="ECO:0000313" key="11">
    <source>
        <dbReference type="Proteomes" id="UP000033710"/>
    </source>
</evidence>
<feature type="region of interest" description="Disordered" evidence="8">
    <location>
        <begin position="1"/>
        <end position="49"/>
    </location>
</feature>
<dbReference type="InterPro" id="IPR000432">
    <property type="entry name" value="DNA_mismatch_repair_MutS_C"/>
</dbReference>
<dbReference type="SUPFAM" id="SSF48334">
    <property type="entry name" value="DNA repair protein MutS, domain III"/>
    <property type="match status" value="1"/>
</dbReference>
<evidence type="ECO:0000256" key="5">
    <source>
        <dbReference type="ARBA" id="ARBA00023125"/>
    </source>
</evidence>
<dbReference type="OrthoDB" id="2534523at2759"/>
<dbReference type="EMBL" id="AXCR01000010">
    <property type="protein sequence ID" value="KJR83412.1"/>
    <property type="molecule type" value="Genomic_DNA"/>
</dbReference>
<evidence type="ECO:0000313" key="10">
    <source>
        <dbReference type="EMBL" id="KJR83412.1"/>
    </source>
</evidence>
<keyword evidence="3 7" id="KW-0227">DNA damage</keyword>
<dbReference type="SUPFAM" id="SSF53150">
    <property type="entry name" value="DNA repair protein MutS, domain II"/>
    <property type="match status" value="1"/>
</dbReference>
<evidence type="ECO:0000256" key="7">
    <source>
        <dbReference type="PIRNR" id="PIRNR037677"/>
    </source>
</evidence>
<evidence type="ECO:0000259" key="9">
    <source>
        <dbReference type="PROSITE" id="PS00486"/>
    </source>
</evidence>
<evidence type="ECO:0000256" key="6">
    <source>
        <dbReference type="ARBA" id="ARBA00023204"/>
    </source>
</evidence>
<dbReference type="Gene3D" id="3.40.50.300">
    <property type="entry name" value="P-loop containing nucleotide triphosphate hydrolases"/>
    <property type="match status" value="1"/>
</dbReference>
<dbReference type="PIRSF" id="PIRSF037677">
    <property type="entry name" value="DNA_mis_repair_Msh6"/>
    <property type="match status" value="1"/>
</dbReference>
<reference evidence="10 11" key="2">
    <citation type="journal article" date="2015" name="Eukaryot. Cell">
        <title>Asexual propagation of a virulent clone complex in a human and feline outbreak of sporotrichosis.</title>
        <authorList>
            <person name="Teixeira Mde M."/>
            <person name="Rodrigues A.M."/>
            <person name="Tsui C.K."/>
            <person name="de Almeida L.G."/>
            <person name="Van Diepeningen A.D."/>
            <person name="van den Ende B.G."/>
            <person name="Fernandes G.F."/>
            <person name="Kano R."/>
            <person name="Hamelin R.C."/>
            <person name="Lopes-Bezerra L.M."/>
            <person name="Vasconcelos A.T."/>
            <person name="de Hoog S."/>
            <person name="de Camargo Z.P."/>
            <person name="Felipe M.S."/>
        </authorList>
    </citation>
    <scope>NUCLEOTIDE SEQUENCE [LARGE SCALE GENOMIC DNA]</scope>
    <source>
        <strain evidence="10 11">1099-18</strain>
    </source>
</reference>
<dbReference type="AlphaFoldDB" id="A0A0F2M124"/>
<evidence type="ECO:0000256" key="2">
    <source>
        <dbReference type="ARBA" id="ARBA00022741"/>
    </source>
</evidence>
<keyword evidence="4 7" id="KW-0067">ATP-binding</keyword>
<feature type="region of interest" description="Disordered" evidence="8">
    <location>
        <begin position="777"/>
        <end position="801"/>
    </location>
</feature>
<dbReference type="Proteomes" id="UP000033710">
    <property type="component" value="Unassembled WGS sequence"/>
</dbReference>
<dbReference type="Pfam" id="PF05192">
    <property type="entry name" value="MutS_III"/>
    <property type="match status" value="1"/>
</dbReference>
<dbReference type="GO" id="GO:0005739">
    <property type="term" value="C:mitochondrion"/>
    <property type="evidence" value="ECO:0007669"/>
    <property type="project" value="TreeGrafter"/>
</dbReference>
<feature type="compositionally biased region" description="Low complexity" evidence="8">
    <location>
        <begin position="792"/>
        <end position="801"/>
    </location>
</feature>
<feature type="compositionally biased region" description="Polar residues" evidence="8">
    <location>
        <begin position="1"/>
        <end position="10"/>
    </location>
</feature>
<dbReference type="GO" id="GO:0005524">
    <property type="term" value="F:ATP binding"/>
    <property type="evidence" value="ECO:0007669"/>
    <property type="project" value="UniProtKB-UniRule"/>
</dbReference>
<dbReference type="FunFam" id="3.40.50.300:FF:001238">
    <property type="entry name" value="DNA mismatch repair protein"/>
    <property type="match status" value="1"/>
</dbReference>
<dbReference type="PANTHER" id="PTHR11361">
    <property type="entry name" value="DNA MISMATCH REPAIR PROTEIN MUTS FAMILY MEMBER"/>
    <property type="match status" value="1"/>
</dbReference>
<dbReference type="GO" id="GO:0030983">
    <property type="term" value="F:mismatched DNA binding"/>
    <property type="evidence" value="ECO:0007669"/>
    <property type="project" value="UniProtKB-UniRule"/>
</dbReference>
<dbReference type="GO" id="GO:0140664">
    <property type="term" value="F:ATP-dependent DNA damage sensor activity"/>
    <property type="evidence" value="ECO:0007669"/>
    <property type="project" value="InterPro"/>
</dbReference>
<dbReference type="InterPro" id="IPR007860">
    <property type="entry name" value="DNA_mmatch_repair_MutS_con_dom"/>
</dbReference>
<evidence type="ECO:0000256" key="3">
    <source>
        <dbReference type="ARBA" id="ARBA00022763"/>
    </source>
</evidence>
<dbReference type="InterPro" id="IPR007695">
    <property type="entry name" value="DNA_mismatch_repair_MutS-lik_N"/>
</dbReference>
<feature type="compositionally biased region" description="Polar residues" evidence="8">
    <location>
        <begin position="31"/>
        <end position="42"/>
    </location>
</feature>
<dbReference type="VEuPathDB" id="FungiDB:SPSK_03887"/>
<keyword evidence="2 7" id="KW-0547">Nucleotide-binding</keyword>
<dbReference type="PROSITE" id="PS00486">
    <property type="entry name" value="DNA_MISMATCH_REPAIR_2"/>
    <property type="match status" value="1"/>
</dbReference>
<dbReference type="KEGG" id="ssck:SPSK_03887"/>
<comment type="similarity">
    <text evidence="1 7">Belongs to the DNA mismatch repair MutS family.</text>
</comment>
<dbReference type="InterPro" id="IPR007696">
    <property type="entry name" value="DNA_mismatch_repair_MutS_core"/>
</dbReference>
<dbReference type="InterPro" id="IPR036187">
    <property type="entry name" value="DNA_mismatch_repair_MutS_sf"/>
</dbReference>